<gene>
    <name evidence="12" type="ORF">OC25_01400</name>
</gene>
<dbReference type="AlphaFoldDB" id="A0A0C1FU42"/>
<dbReference type="GO" id="GO:0046872">
    <property type="term" value="F:metal ion binding"/>
    <property type="evidence" value="ECO:0007669"/>
    <property type="project" value="UniProtKB-KW"/>
</dbReference>
<name>A0A0C1FU42_9SPHI</name>
<feature type="binding site" description="covalent" evidence="8">
    <location>
        <position position="80"/>
    </location>
    <ligand>
        <name>heme c</name>
        <dbReference type="ChEBI" id="CHEBI:61717"/>
        <label>1</label>
    </ligand>
</feature>
<feature type="binding site" description="axial binding residue" evidence="9">
    <location>
        <position position="84"/>
    </location>
    <ligand>
        <name>heme c</name>
        <dbReference type="ChEBI" id="CHEBI:61717"/>
        <label>1</label>
    </ligand>
    <ligandPart>
        <name>Fe</name>
        <dbReference type="ChEBI" id="CHEBI:18248"/>
    </ligandPart>
</feature>
<dbReference type="GO" id="GO:0020037">
    <property type="term" value="F:heme binding"/>
    <property type="evidence" value="ECO:0007669"/>
    <property type="project" value="InterPro"/>
</dbReference>
<accession>A0A0C1FU42</accession>
<keyword evidence="2 8" id="KW-0349">Heme</keyword>
<feature type="binding site" description="axial binding residue" evidence="9">
    <location>
        <position position="229"/>
    </location>
    <ligand>
        <name>heme c</name>
        <dbReference type="ChEBI" id="CHEBI:61717"/>
        <label>2</label>
    </ligand>
    <ligandPart>
        <name>Fe</name>
        <dbReference type="ChEBI" id="CHEBI:18248"/>
    </ligandPart>
</feature>
<evidence type="ECO:0000256" key="5">
    <source>
        <dbReference type="ARBA" id="ARBA00022764"/>
    </source>
</evidence>
<evidence type="ECO:0000256" key="4">
    <source>
        <dbReference type="ARBA" id="ARBA00022729"/>
    </source>
</evidence>
<evidence type="ECO:0000256" key="1">
    <source>
        <dbReference type="ARBA" id="ARBA00004418"/>
    </source>
</evidence>
<feature type="chain" id="PRO_5002150212" evidence="10">
    <location>
        <begin position="21"/>
        <end position="345"/>
    </location>
</feature>
<evidence type="ECO:0000256" key="8">
    <source>
        <dbReference type="PIRSR" id="PIRSR000294-1"/>
    </source>
</evidence>
<comment type="cofactor">
    <cofactor evidence="8">
        <name>heme</name>
        <dbReference type="ChEBI" id="CHEBI:30413"/>
    </cofactor>
    <text evidence="8">Binds 2 heme groups.</text>
</comment>
<dbReference type="InterPro" id="IPR026259">
    <property type="entry name" value="MauG/Cytc_peroxidase"/>
</dbReference>
<dbReference type="SUPFAM" id="SSF46626">
    <property type="entry name" value="Cytochrome c"/>
    <property type="match status" value="2"/>
</dbReference>
<evidence type="ECO:0000256" key="2">
    <source>
        <dbReference type="ARBA" id="ARBA00022617"/>
    </source>
</evidence>
<evidence type="ECO:0000313" key="13">
    <source>
        <dbReference type="Proteomes" id="UP000031246"/>
    </source>
</evidence>
<keyword evidence="3 9" id="KW-0479">Metal-binding</keyword>
<dbReference type="InterPro" id="IPR036909">
    <property type="entry name" value="Cyt_c-like_dom_sf"/>
</dbReference>
<evidence type="ECO:0000259" key="11">
    <source>
        <dbReference type="PROSITE" id="PS51007"/>
    </source>
</evidence>
<evidence type="ECO:0000256" key="7">
    <source>
        <dbReference type="ARBA" id="ARBA00023004"/>
    </source>
</evidence>
<dbReference type="InterPro" id="IPR009056">
    <property type="entry name" value="Cyt_c-like_dom"/>
</dbReference>
<evidence type="ECO:0000256" key="3">
    <source>
        <dbReference type="ARBA" id="ARBA00022723"/>
    </source>
</evidence>
<comment type="subcellular location">
    <subcellularLocation>
        <location evidence="1">Periplasm</location>
    </subcellularLocation>
</comment>
<evidence type="ECO:0000256" key="6">
    <source>
        <dbReference type="ARBA" id="ARBA00023002"/>
    </source>
</evidence>
<feature type="binding site" description="covalent" evidence="8">
    <location>
        <position position="228"/>
    </location>
    <ligand>
        <name>heme c</name>
        <dbReference type="ChEBI" id="CHEBI:61717"/>
        <label>2</label>
    </ligand>
</feature>
<sequence>MLRKIAVFAMLALSIALMYACSKNEDEVSQQETKIAFTVPSNFPAPAYNFEDNKLSNAGFALGKKLFYDARLSADKSVSCGSCHQQFAAFTQLDHKVSHGVNNCQGKRNTPPLVNLAWQKAFFWDGGVKNIETSPLNAITDACEMGTDIQTIVAFLKATAPYPDMFKQAFGSTEINSQLILKSITQFTAILVSANSKYDQVMRKENGAVFTASEQAGYTLFKEKCSSCHAEPFFTDFSYRSNGLDLLSADEGRSHITSLQADFGKFRVPTLRNIEYTSPYMHDGRFYSLDEVLNHYDSGVKAAENLDASLKSGIPLNSAQKEQIKAFLKTLTDHEFIKNTLFSES</sequence>
<dbReference type="GO" id="GO:0004130">
    <property type="term" value="F:cytochrome-c peroxidase activity"/>
    <property type="evidence" value="ECO:0007669"/>
    <property type="project" value="TreeGrafter"/>
</dbReference>
<dbReference type="PROSITE" id="PS51257">
    <property type="entry name" value="PROKAR_LIPOPROTEIN"/>
    <property type="match status" value="1"/>
</dbReference>
<dbReference type="PROSITE" id="PS51007">
    <property type="entry name" value="CYTC"/>
    <property type="match status" value="2"/>
</dbReference>
<comment type="caution">
    <text evidence="12">The sequence shown here is derived from an EMBL/GenBank/DDBJ whole genome shotgun (WGS) entry which is preliminary data.</text>
</comment>
<organism evidence="12 13">
    <name type="scientific">Pedobacter kyungheensis</name>
    <dbReference type="NCBI Taxonomy" id="1069985"/>
    <lineage>
        <taxon>Bacteria</taxon>
        <taxon>Pseudomonadati</taxon>
        <taxon>Bacteroidota</taxon>
        <taxon>Sphingobacteriia</taxon>
        <taxon>Sphingobacteriales</taxon>
        <taxon>Sphingobacteriaceae</taxon>
        <taxon>Pedobacter</taxon>
    </lineage>
</organism>
<keyword evidence="12" id="KW-0575">Peroxidase</keyword>
<dbReference type="RefSeq" id="WP_039470972.1">
    <property type="nucleotide sequence ID" value="NZ_JSYN01000002.1"/>
</dbReference>
<keyword evidence="13" id="KW-1185">Reference proteome</keyword>
<dbReference type="GO" id="GO:0009055">
    <property type="term" value="F:electron transfer activity"/>
    <property type="evidence" value="ECO:0007669"/>
    <property type="project" value="InterPro"/>
</dbReference>
<dbReference type="Proteomes" id="UP000031246">
    <property type="component" value="Unassembled WGS sequence"/>
</dbReference>
<comment type="PTM">
    <text evidence="8">Binds 2 heme groups per subunit.</text>
</comment>
<keyword evidence="5" id="KW-0574">Periplasm</keyword>
<feature type="signal peptide" evidence="10">
    <location>
        <begin position="1"/>
        <end position="20"/>
    </location>
</feature>
<keyword evidence="7 9" id="KW-0408">Iron</keyword>
<dbReference type="InterPro" id="IPR004852">
    <property type="entry name" value="Di-haem_cyt_c_peroxidsae"/>
</dbReference>
<dbReference type="Pfam" id="PF03150">
    <property type="entry name" value="CCP_MauG"/>
    <property type="match status" value="1"/>
</dbReference>
<evidence type="ECO:0000256" key="9">
    <source>
        <dbReference type="PIRSR" id="PIRSR000294-2"/>
    </source>
</evidence>
<reference evidence="12 13" key="1">
    <citation type="submission" date="2014-10" db="EMBL/GenBank/DDBJ databases">
        <title>Pedobacter Kyungheensis.</title>
        <authorList>
            <person name="Anderson B.M."/>
            <person name="Newman J.D."/>
        </authorList>
    </citation>
    <scope>NUCLEOTIDE SEQUENCE [LARGE SCALE GENOMIC DNA]</scope>
    <source>
        <strain evidence="12 13">KACC 16221</strain>
    </source>
</reference>
<proteinExistence type="predicted"/>
<dbReference type="GO" id="GO:0042597">
    <property type="term" value="C:periplasmic space"/>
    <property type="evidence" value="ECO:0007669"/>
    <property type="project" value="UniProtKB-SubCell"/>
</dbReference>
<evidence type="ECO:0000256" key="10">
    <source>
        <dbReference type="SAM" id="SignalP"/>
    </source>
</evidence>
<protein>
    <submittedName>
        <fullName evidence="12">Cytochrome C peroxidase</fullName>
    </submittedName>
</protein>
<keyword evidence="6" id="KW-0560">Oxidoreductase</keyword>
<feature type="binding site" description="covalent" evidence="8">
    <location>
        <position position="83"/>
    </location>
    <ligand>
        <name>heme c</name>
        <dbReference type="ChEBI" id="CHEBI:61717"/>
        <label>1</label>
    </ligand>
</feature>
<feature type="binding site" description="covalent" evidence="8">
    <location>
        <position position="225"/>
    </location>
    <ligand>
        <name>heme c</name>
        <dbReference type="ChEBI" id="CHEBI:61717"/>
        <label>2</label>
    </ligand>
</feature>
<feature type="domain" description="Cytochrome c" evidence="11">
    <location>
        <begin position="58"/>
        <end position="160"/>
    </location>
</feature>
<feature type="domain" description="Cytochrome c" evidence="11">
    <location>
        <begin position="212"/>
        <end position="332"/>
    </location>
</feature>
<dbReference type="InterPro" id="IPR051395">
    <property type="entry name" value="Cytochrome_c_Peroxidase/MauG"/>
</dbReference>
<dbReference type="EMBL" id="JSYN01000002">
    <property type="protein sequence ID" value="KIA96442.1"/>
    <property type="molecule type" value="Genomic_DNA"/>
</dbReference>
<dbReference type="PIRSF" id="PIRSF000294">
    <property type="entry name" value="Cytochrome-c_peroxidase"/>
    <property type="match status" value="1"/>
</dbReference>
<evidence type="ECO:0000313" key="12">
    <source>
        <dbReference type="EMBL" id="KIA96442.1"/>
    </source>
</evidence>
<dbReference type="Gene3D" id="1.10.760.10">
    <property type="entry name" value="Cytochrome c-like domain"/>
    <property type="match status" value="2"/>
</dbReference>
<dbReference type="PANTHER" id="PTHR30600">
    <property type="entry name" value="CYTOCHROME C PEROXIDASE-RELATED"/>
    <property type="match status" value="1"/>
</dbReference>
<keyword evidence="4 10" id="KW-0732">Signal</keyword>